<reference evidence="2 3" key="1">
    <citation type="submission" date="2019-05" db="EMBL/GenBank/DDBJ databases">
        <title>Another draft genome of Portunus trituberculatus and its Hox gene families provides insights of decapod evolution.</title>
        <authorList>
            <person name="Jeong J.-H."/>
            <person name="Song I."/>
            <person name="Kim S."/>
            <person name="Choi T."/>
            <person name="Kim D."/>
            <person name="Ryu S."/>
            <person name="Kim W."/>
        </authorList>
    </citation>
    <scope>NUCLEOTIDE SEQUENCE [LARGE SCALE GENOMIC DNA]</scope>
    <source>
        <tissue evidence="2">Muscle</tissue>
    </source>
</reference>
<protein>
    <submittedName>
        <fullName evidence="2">Uncharacterized protein</fullName>
    </submittedName>
</protein>
<dbReference type="AlphaFoldDB" id="A0A5B7HC75"/>
<accession>A0A5B7HC75</accession>
<evidence type="ECO:0000313" key="2">
    <source>
        <dbReference type="EMBL" id="MPC70331.1"/>
    </source>
</evidence>
<feature type="region of interest" description="Disordered" evidence="1">
    <location>
        <begin position="22"/>
        <end position="51"/>
    </location>
</feature>
<keyword evidence="3" id="KW-1185">Reference proteome</keyword>
<sequence length="51" mass="5738">MQEKCVSQKNSQNRRLLEALVEGNPPSHPDLKMTSREPGQPPHENLTVLCV</sequence>
<proteinExistence type="predicted"/>
<evidence type="ECO:0000256" key="1">
    <source>
        <dbReference type="SAM" id="MobiDB-lite"/>
    </source>
</evidence>
<dbReference type="Proteomes" id="UP000324222">
    <property type="component" value="Unassembled WGS sequence"/>
</dbReference>
<comment type="caution">
    <text evidence="2">The sequence shown here is derived from an EMBL/GenBank/DDBJ whole genome shotgun (WGS) entry which is preliminary data.</text>
</comment>
<name>A0A5B7HC75_PORTR</name>
<gene>
    <name evidence="2" type="ORF">E2C01_064575</name>
</gene>
<dbReference type="EMBL" id="VSRR010030950">
    <property type="protein sequence ID" value="MPC70331.1"/>
    <property type="molecule type" value="Genomic_DNA"/>
</dbReference>
<evidence type="ECO:0000313" key="3">
    <source>
        <dbReference type="Proteomes" id="UP000324222"/>
    </source>
</evidence>
<organism evidence="2 3">
    <name type="scientific">Portunus trituberculatus</name>
    <name type="common">Swimming crab</name>
    <name type="synonym">Neptunus trituberculatus</name>
    <dbReference type="NCBI Taxonomy" id="210409"/>
    <lineage>
        <taxon>Eukaryota</taxon>
        <taxon>Metazoa</taxon>
        <taxon>Ecdysozoa</taxon>
        <taxon>Arthropoda</taxon>
        <taxon>Crustacea</taxon>
        <taxon>Multicrustacea</taxon>
        <taxon>Malacostraca</taxon>
        <taxon>Eumalacostraca</taxon>
        <taxon>Eucarida</taxon>
        <taxon>Decapoda</taxon>
        <taxon>Pleocyemata</taxon>
        <taxon>Brachyura</taxon>
        <taxon>Eubrachyura</taxon>
        <taxon>Portunoidea</taxon>
        <taxon>Portunidae</taxon>
        <taxon>Portuninae</taxon>
        <taxon>Portunus</taxon>
    </lineage>
</organism>